<feature type="domain" description="Acyl-CoA oxidase/dehydrogenase middle" evidence="8">
    <location>
        <begin position="278"/>
        <end position="379"/>
    </location>
</feature>
<evidence type="ECO:0000259" key="8">
    <source>
        <dbReference type="Pfam" id="PF02770"/>
    </source>
</evidence>
<dbReference type="PATRIC" id="fig|39960.10.peg.1901"/>
<dbReference type="PANTHER" id="PTHR43884">
    <property type="entry name" value="ACYL-COA DEHYDROGENASE"/>
    <property type="match status" value="1"/>
</dbReference>
<evidence type="ECO:0000256" key="2">
    <source>
        <dbReference type="ARBA" id="ARBA00009347"/>
    </source>
</evidence>
<dbReference type="InterPro" id="IPR013786">
    <property type="entry name" value="AcylCoA_DH/ox_N"/>
</dbReference>
<dbReference type="InterPro" id="IPR009075">
    <property type="entry name" value="AcylCo_DH/oxidase_C"/>
</dbReference>
<evidence type="ECO:0000313" key="11">
    <source>
        <dbReference type="Proteomes" id="UP000027866"/>
    </source>
</evidence>
<dbReference type="KEGG" id="elq:Ga0102493_112805"/>
<dbReference type="SUPFAM" id="SSF47203">
    <property type="entry name" value="Acyl-CoA dehydrogenase C-terminal domain-like"/>
    <property type="match status" value="1"/>
</dbReference>
<evidence type="ECO:0000259" key="7">
    <source>
        <dbReference type="Pfam" id="PF00441"/>
    </source>
</evidence>
<proteinExistence type="inferred from homology"/>
<feature type="domain" description="Acyl-CoA dehydrogenase/oxidase N-terminal" evidence="9">
    <location>
        <begin position="161"/>
        <end position="271"/>
    </location>
</feature>
<dbReference type="RefSeq" id="WP_051697577.1">
    <property type="nucleotide sequence ID" value="NZ_CP017057.1"/>
</dbReference>
<dbReference type="GO" id="GO:0050660">
    <property type="term" value="F:flavin adenine dinucleotide binding"/>
    <property type="evidence" value="ECO:0007669"/>
    <property type="project" value="InterPro"/>
</dbReference>
<keyword evidence="5 6" id="KW-0560">Oxidoreductase</keyword>
<gene>
    <name evidence="10" type="ORF">EH32_06265</name>
</gene>
<keyword evidence="4 6" id="KW-0274">FAD</keyword>
<dbReference type="InterPro" id="IPR006091">
    <property type="entry name" value="Acyl-CoA_Oxase/DH_mid-dom"/>
</dbReference>
<evidence type="ECO:0000256" key="5">
    <source>
        <dbReference type="ARBA" id="ARBA00023002"/>
    </source>
</evidence>
<reference evidence="10 11" key="1">
    <citation type="submission" date="2014-04" db="EMBL/GenBank/DDBJ databases">
        <title>A comprehensive comparison of genomes of Erythrobacter spp. Strains.</title>
        <authorList>
            <person name="Zheng Q."/>
        </authorList>
    </citation>
    <scope>NUCLEOTIDE SEQUENCE [LARGE SCALE GENOMIC DNA]</scope>
    <source>
        <strain evidence="10 11">DSM 8509</strain>
    </source>
</reference>
<comment type="similarity">
    <text evidence="2 6">Belongs to the acyl-CoA dehydrogenase family.</text>
</comment>
<dbReference type="GO" id="GO:0003995">
    <property type="term" value="F:acyl-CoA dehydrogenase activity"/>
    <property type="evidence" value="ECO:0007669"/>
    <property type="project" value="InterPro"/>
</dbReference>
<evidence type="ECO:0000256" key="6">
    <source>
        <dbReference type="RuleBase" id="RU362125"/>
    </source>
</evidence>
<dbReference type="EMBL" id="JMIX01000003">
    <property type="protein sequence ID" value="KEO98707.1"/>
    <property type="molecule type" value="Genomic_DNA"/>
</dbReference>
<organism evidence="10 11">
    <name type="scientific">Erythrobacter litoralis</name>
    <dbReference type="NCBI Taxonomy" id="39960"/>
    <lineage>
        <taxon>Bacteria</taxon>
        <taxon>Pseudomonadati</taxon>
        <taxon>Pseudomonadota</taxon>
        <taxon>Alphaproteobacteria</taxon>
        <taxon>Sphingomonadales</taxon>
        <taxon>Erythrobacteraceae</taxon>
        <taxon>Erythrobacter/Porphyrobacter group</taxon>
        <taxon>Erythrobacter</taxon>
    </lineage>
</organism>
<dbReference type="InterPro" id="IPR037069">
    <property type="entry name" value="AcylCoA_DH/ox_N_sf"/>
</dbReference>
<dbReference type="Proteomes" id="UP000027866">
    <property type="component" value="Unassembled WGS sequence"/>
</dbReference>
<dbReference type="PROSITE" id="PS00073">
    <property type="entry name" value="ACYL_COA_DH_2"/>
    <property type="match status" value="1"/>
</dbReference>
<dbReference type="FunFam" id="2.40.110.10:FF:000015">
    <property type="entry name" value="Acyl-CoA dehydrogenase"/>
    <property type="match status" value="1"/>
</dbReference>
<evidence type="ECO:0000256" key="1">
    <source>
        <dbReference type="ARBA" id="ARBA00001974"/>
    </source>
</evidence>
<accession>A0A074NLS5</accession>
<dbReference type="PANTHER" id="PTHR43884:SF12">
    <property type="entry name" value="ISOVALERYL-COA DEHYDROGENASE, MITOCHONDRIAL-RELATED"/>
    <property type="match status" value="1"/>
</dbReference>
<dbReference type="Gene3D" id="1.10.540.10">
    <property type="entry name" value="Acyl-CoA dehydrogenase/oxidase, N-terminal domain"/>
    <property type="match status" value="1"/>
</dbReference>
<dbReference type="Pfam" id="PF02770">
    <property type="entry name" value="Acyl-CoA_dh_M"/>
    <property type="match status" value="1"/>
</dbReference>
<dbReference type="FunFam" id="1.20.140.10:FF:000001">
    <property type="entry name" value="Acyl-CoA dehydrogenase"/>
    <property type="match status" value="1"/>
</dbReference>
<dbReference type="SUPFAM" id="SSF56645">
    <property type="entry name" value="Acyl-CoA dehydrogenase NM domain-like"/>
    <property type="match status" value="1"/>
</dbReference>
<evidence type="ECO:0000313" key="10">
    <source>
        <dbReference type="EMBL" id="KEO98707.1"/>
    </source>
</evidence>
<evidence type="ECO:0000256" key="4">
    <source>
        <dbReference type="ARBA" id="ARBA00022827"/>
    </source>
</evidence>
<comment type="caution">
    <text evidence="10">The sequence shown here is derived from an EMBL/GenBank/DDBJ whole genome shotgun (WGS) entry which is preliminary data.</text>
</comment>
<dbReference type="Pfam" id="PF02771">
    <property type="entry name" value="Acyl-CoA_dh_N"/>
    <property type="match status" value="1"/>
</dbReference>
<protein>
    <submittedName>
        <fullName evidence="10">Acyl-CoA dehydrogenase</fullName>
    </submittedName>
</protein>
<dbReference type="InterPro" id="IPR036250">
    <property type="entry name" value="AcylCo_DH-like_C"/>
</dbReference>
<dbReference type="Pfam" id="PF00441">
    <property type="entry name" value="Acyl-CoA_dh_1"/>
    <property type="match status" value="1"/>
</dbReference>
<dbReference type="InterPro" id="IPR006089">
    <property type="entry name" value="Acyl-CoA_DH_CS"/>
</dbReference>
<name>A0A074NLS5_9SPHN</name>
<dbReference type="Gene3D" id="2.40.110.10">
    <property type="entry name" value="Butyryl-CoA Dehydrogenase, subunit A, domain 2"/>
    <property type="match status" value="1"/>
</dbReference>
<keyword evidence="3 6" id="KW-0285">Flavoprotein</keyword>
<feature type="domain" description="Acyl-CoA dehydrogenase/oxidase C-terminal" evidence="7">
    <location>
        <begin position="394"/>
        <end position="543"/>
    </location>
</feature>
<dbReference type="AlphaFoldDB" id="A0A074NLS5"/>
<keyword evidence="11" id="KW-1185">Reference proteome</keyword>
<evidence type="ECO:0000259" key="9">
    <source>
        <dbReference type="Pfam" id="PF02771"/>
    </source>
</evidence>
<dbReference type="InterPro" id="IPR046373">
    <property type="entry name" value="Acyl-CoA_Oxase/DH_mid-dom_sf"/>
</dbReference>
<comment type="cofactor">
    <cofactor evidence="1 6">
        <name>FAD</name>
        <dbReference type="ChEBI" id="CHEBI:57692"/>
    </cofactor>
</comment>
<dbReference type="Gene3D" id="1.20.140.10">
    <property type="entry name" value="Butyryl-CoA Dehydrogenase, subunit A, domain 3"/>
    <property type="match status" value="1"/>
</dbReference>
<sequence length="559" mass="59593">MSDWIECANDAAAAARDFAETVRLRVHERVAPGGHVDADLVTLEQHAVHGFAWIAATTAALEATVDWAKRARSQGHFGRVEELTLRIGFGEYCVQLVSGVPMSAGEIVRQQALGVSVEAAAMASDPAVARFLKDGNTPETRAEFAALLAEGARPDEGLGDETLDLVRAQFRAFTADRIAPHAHGWHLADALIPAEVIAEMAQLGVFGVCIDEKYGGLGLGKLAMSVVSEELSRGWICAGSLGTRSEIAGELIGENGTEAQKAHWLPRIADGSVLPTAVFTEPDTGSDLASVRTRARRQADGTWRVDGAKTWITHAARADLMTLIARTDPDAPGYKGLSMFLAAKTRGSDADPFPDPGIDGSEIEVLGYRGMKEYALGFDGFAVAGDGLLGGAEGQGFKQLMRTFEGARIQTAARAVGVAWNAFDLALDYAMGRRQFSEPLTAFPRVADKLAMMATETVMSRELTYYAARAKDRGARCDIEAGMAKLLAARTAWSAADNAVQIHGGNGYALEYPISRVLCDARILNIFEGAAEIQAQVIARGLLAAQAPPREAEPVRQSA</sequence>
<dbReference type="OrthoDB" id="7459120at2"/>
<dbReference type="InterPro" id="IPR009100">
    <property type="entry name" value="AcylCoA_DH/oxidase_NM_dom_sf"/>
</dbReference>
<evidence type="ECO:0000256" key="3">
    <source>
        <dbReference type="ARBA" id="ARBA00022630"/>
    </source>
</evidence>